<dbReference type="InterPro" id="IPR029069">
    <property type="entry name" value="HotDog_dom_sf"/>
</dbReference>
<protein>
    <submittedName>
        <fullName evidence="2">Acyl dehydratase</fullName>
    </submittedName>
</protein>
<accession>A0A4R6QDN3</accession>
<dbReference type="GO" id="GO:0005835">
    <property type="term" value="C:fatty acid synthase complex"/>
    <property type="evidence" value="ECO:0007669"/>
    <property type="project" value="InterPro"/>
</dbReference>
<feature type="domain" description="MaoC-like" evidence="1">
    <location>
        <begin position="18"/>
        <end position="120"/>
    </location>
</feature>
<dbReference type="Proteomes" id="UP000295361">
    <property type="component" value="Unassembled WGS sequence"/>
</dbReference>
<dbReference type="PRINTS" id="PR01483">
    <property type="entry name" value="FASYNTHASE"/>
</dbReference>
<proteinExistence type="predicted"/>
<dbReference type="GO" id="GO:0006633">
    <property type="term" value="P:fatty acid biosynthetic process"/>
    <property type="evidence" value="ECO:0007669"/>
    <property type="project" value="InterPro"/>
</dbReference>
<organism evidence="2 3">
    <name type="scientific">Roseateles toxinivorans</name>
    <dbReference type="NCBI Taxonomy" id="270368"/>
    <lineage>
        <taxon>Bacteria</taxon>
        <taxon>Pseudomonadati</taxon>
        <taxon>Pseudomonadota</taxon>
        <taxon>Betaproteobacteria</taxon>
        <taxon>Burkholderiales</taxon>
        <taxon>Sphaerotilaceae</taxon>
        <taxon>Roseateles</taxon>
    </lineage>
</organism>
<name>A0A4R6QDN3_9BURK</name>
<evidence type="ECO:0000313" key="2">
    <source>
        <dbReference type="EMBL" id="TDP60420.1"/>
    </source>
</evidence>
<dbReference type="Pfam" id="PF01575">
    <property type="entry name" value="MaoC_dehydratas"/>
    <property type="match status" value="1"/>
</dbReference>
<dbReference type="EMBL" id="SNXS01000016">
    <property type="protein sequence ID" value="TDP60420.1"/>
    <property type="molecule type" value="Genomic_DNA"/>
</dbReference>
<reference evidence="2 3" key="1">
    <citation type="submission" date="2019-03" db="EMBL/GenBank/DDBJ databases">
        <title>Genomic Encyclopedia of Type Strains, Phase IV (KMG-IV): sequencing the most valuable type-strain genomes for metagenomic binning, comparative biology and taxonomic classification.</title>
        <authorList>
            <person name="Goeker M."/>
        </authorList>
    </citation>
    <scope>NUCLEOTIDE SEQUENCE [LARGE SCALE GENOMIC DNA]</scope>
    <source>
        <strain evidence="2 3">DSM 16998</strain>
    </source>
</reference>
<dbReference type="AlphaFoldDB" id="A0A4R6QDN3"/>
<dbReference type="Gene3D" id="3.10.129.10">
    <property type="entry name" value="Hotdog Thioesterase"/>
    <property type="match status" value="1"/>
</dbReference>
<sequence length="140" mass="14527">MNALDLTVGSTLPPLHTGPITRHRVAMYAHGSGDLNPIHVDPDFARDKAHLPDVIVHGMYSMGVLSRLLTQWAGAGSVRSIETRFAAMLPVKASLHCDGVIEAVEATDGGSLVTVKLTATQGDGTAVATGSAQVFVAAAQ</sequence>
<evidence type="ECO:0000313" key="3">
    <source>
        <dbReference type="Proteomes" id="UP000295361"/>
    </source>
</evidence>
<dbReference type="InterPro" id="IPR002539">
    <property type="entry name" value="MaoC-like_dom"/>
</dbReference>
<dbReference type="InParanoid" id="A0A4R6QDN3"/>
<dbReference type="InterPro" id="IPR003965">
    <property type="entry name" value="Fatty_acid_synthase"/>
</dbReference>
<dbReference type="OrthoDB" id="9774179at2"/>
<dbReference type="RefSeq" id="WP_133703917.1">
    <property type="nucleotide sequence ID" value="NZ_SNXS01000016.1"/>
</dbReference>
<dbReference type="SUPFAM" id="SSF54637">
    <property type="entry name" value="Thioesterase/thiol ester dehydrase-isomerase"/>
    <property type="match status" value="1"/>
</dbReference>
<comment type="caution">
    <text evidence="2">The sequence shown here is derived from an EMBL/GenBank/DDBJ whole genome shotgun (WGS) entry which is preliminary data.</text>
</comment>
<dbReference type="PANTHER" id="PTHR43841">
    <property type="entry name" value="3-HYDROXYACYL-THIOESTER DEHYDRATASE HTDX-RELATED"/>
    <property type="match status" value="1"/>
</dbReference>
<gene>
    <name evidence="2" type="ORF">DES47_11619</name>
</gene>
<keyword evidence="3" id="KW-1185">Reference proteome</keyword>
<evidence type="ECO:0000259" key="1">
    <source>
        <dbReference type="Pfam" id="PF01575"/>
    </source>
</evidence>
<dbReference type="PANTHER" id="PTHR43841:SF3">
    <property type="entry name" value="(3R)-HYDROXYACYL-ACP DEHYDRATASE SUBUNIT HADB"/>
    <property type="match status" value="1"/>
</dbReference>
<dbReference type="GO" id="GO:0004312">
    <property type="term" value="F:fatty acid synthase activity"/>
    <property type="evidence" value="ECO:0007669"/>
    <property type="project" value="InterPro"/>
</dbReference>